<gene>
    <name evidence="1" type="ORF">GCM10022292_14440</name>
</gene>
<protein>
    <recommendedName>
        <fullName evidence="3">YopX protein domain-containing protein</fullName>
    </recommendedName>
</protein>
<sequence>MTINELPGTYNIIGSNQDENGIAYKGILELALDEHNRIQAKWLINTNQEQFGTGFYKDNILVINFNYKGDDDLTYKGVVVYKCITKDLLNGFWSEKHGNPLYLGEERCYRVGAEQLELLN</sequence>
<dbReference type="EMBL" id="BAABCB010000015">
    <property type="protein sequence ID" value="GAA4242774.1"/>
    <property type="molecule type" value="Genomic_DNA"/>
</dbReference>
<evidence type="ECO:0000313" key="2">
    <source>
        <dbReference type="Proteomes" id="UP001501682"/>
    </source>
</evidence>
<comment type="caution">
    <text evidence="1">The sequence shown here is derived from an EMBL/GenBank/DDBJ whole genome shotgun (WGS) entry which is preliminary data.</text>
</comment>
<proteinExistence type="predicted"/>
<organism evidence="1 2">
    <name type="scientific">Winogradskyella damuponensis</name>
    <dbReference type="NCBI Taxonomy" id="943939"/>
    <lineage>
        <taxon>Bacteria</taxon>
        <taxon>Pseudomonadati</taxon>
        <taxon>Bacteroidota</taxon>
        <taxon>Flavobacteriia</taxon>
        <taxon>Flavobacteriales</taxon>
        <taxon>Flavobacteriaceae</taxon>
        <taxon>Winogradskyella</taxon>
    </lineage>
</organism>
<dbReference type="RefSeq" id="WP_344713622.1">
    <property type="nucleotide sequence ID" value="NZ_BAABCB010000015.1"/>
</dbReference>
<evidence type="ECO:0000313" key="1">
    <source>
        <dbReference type="EMBL" id="GAA4242774.1"/>
    </source>
</evidence>
<name>A0ABP8CS56_9FLAO</name>
<evidence type="ECO:0008006" key="3">
    <source>
        <dbReference type="Google" id="ProtNLM"/>
    </source>
</evidence>
<keyword evidence="2" id="KW-1185">Reference proteome</keyword>
<accession>A0ABP8CS56</accession>
<dbReference type="Proteomes" id="UP001501682">
    <property type="component" value="Unassembled WGS sequence"/>
</dbReference>
<reference evidence="2" key="1">
    <citation type="journal article" date="2019" name="Int. J. Syst. Evol. Microbiol.">
        <title>The Global Catalogue of Microorganisms (GCM) 10K type strain sequencing project: providing services to taxonomists for standard genome sequencing and annotation.</title>
        <authorList>
            <consortium name="The Broad Institute Genomics Platform"/>
            <consortium name="The Broad Institute Genome Sequencing Center for Infectious Disease"/>
            <person name="Wu L."/>
            <person name="Ma J."/>
        </authorList>
    </citation>
    <scope>NUCLEOTIDE SEQUENCE [LARGE SCALE GENOMIC DNA]</scope>
    <source>
        <strain evidence="2">JCM 17633</strain>
    </source>
</reference>